<evidence type="ECO:0000313" key="3">
    <source>
        <dbReference type="EMBL" id="PHZ85199.1"/>
    </source>
</evidence>
<dbReference type="PANTHER" id="PTHR44520">
    <property type="entry name" value="RESPONSE REGULATOR RCP1-RELATED"/>
    <property type="match status" value="1"/>
</dbReference>
<comment type="caution">
    <text evidence="3">The sequence shown here is derived from an EMBL/GenBank/DDBJ whole genome shotgun (WGS) entry which is preliminary data.</text>
</comment>
<dbReference type="Pfam" id="PF00072">
    <property type="entry name" value="Response_reg"/>
    <property type="match status" value="1"/>
</dbReference>
<evidence type="ECO:0000259" key="2">
    <source>
        <dbReference type="PROSITE" id="PS50110"/>
    </source>
</evidence>
<dbReference type="Gene3D" id="3.40.50.2300">
    <property type="match status" value="1"/>
</dbReference>
<protein>
    <submittedName>
        <fullName evidence="3">Two-component system response regulator</fullName>
    </submittedName>
</protein>
<dbReference type="PROSITE" id="PS50110">
    <property type="entry name" value="RESPONSE_REGULATORY"/>
    <property type="match status" value="1"/>
</dbReference>
<gene>
    <name evidence="3" type="ORF">CRD36_07260</name>
</gene>
<dbReference type="OrthoDB" id="9793549at2"/>
<sequence length="151" mass="16882">MSCECPEPLILLVEDSPVDYEITKRAFIKSGFKNELVRCEGGDEALDYLYRRGKYKDPKTSPAPHVVLLDLNMPGTDGRGVLKTIKDDPVLRRIPVIVLTTSDDQKDIEDCYALGANCYVQKPVNLVGFMDSIQQLNDFWFSAALLPKADA</sequence>
<keyword evidence="4" id="KW-1185">Reference proteome</keyword>
<dbReference type="InterPro" id="IPR052893">
    <property type="entry name" value="TCS_response_regulator"/>
</dbReference>
<organism evidence="3 4">
    <name type="scientific">Paremcibacter congregatus</name>
    <dbReference type="NCBI Taxonomy" id="2043170"/>
    <lineage>
        <taxon>Bacteria</taxon>
        <taxon>Pseudomonadati</taxon>
        <taxon>Pseudomonadota</taxon>
        <taxon>Alphaproteobacteria</taxon>
        <taxon>Emcibacterales</taxon>
        <taxon>Emcibacteraceae</taxon>
        <taxon>Paremcibacter</taxon>
    </lineage>
</organism>
<name>A0A2G4YS87_9PROT</name>
<dbReference type="EMBL" id="PDEM01000016">
    <property type="protein sequence ID" value="PHZ85199.1"/>
    <property type="molecule type" value="Genomic_DNA"/>
</dbReference>
<dbReference type="InParanoid" id="A0A2G4YS87"/>
<dbReference type="InterPro" id="IPR011006">
    <property type="entry name" value="CheY-like_superfamily"/>
</dbReference>
<evidence type="ECO:0000256" key="1">
    <source>
        <dbReference type="PROSITE-ProRule" id="PRU00169"/>
    </source>
</evidence>
<dbReference type="InterPro" id="IPR001789">
    <property type="entry name" value="Sig_transdc_resp-reg_receiver"/>
</dbReference>
<accession>A0A2G4YS87</accession>
<dbReference type="CDD" id="cd17557">
    <property type="entry name" value="REC_Rcp-like"/>
    <property type="match status" value="1"/>
</dbReference>
<evidence type="ECO:0000313" key="4">
    <source>
        <dbReference type="Proteomes" id="UP000229730"/>
    </source>
</evidence>
<dbReference type="SUPFAM" id="SSF52172">
    <property type="entry name" value="CheY-like"/>
    <property type="match status" value="1"/>
</dbReference>
<feature type="domain" description="Response regulatory" evidence="2">
    <location>
        <begin position="9"/>
        <end position="137"/>
    </location>
</feature>
<feature type="modified residue" description="4-aspartylphosphate" evidence="1">
    <location>
        <position position="70"/>
    </location>
</feature>
<dbReference type="GO" id="GO:0000160">
    <property type="term" value="P:phosphorelay signal transduction system"/>
    <property type="evidence" value="ECO:0007669"/>
    <property type="project" value="InterPro"/>
</dbReference>
<reference evidence="3 4" key="1">
    <citation type="submission" date="2017-10" db="EMBL/GenBank/DDBJ databases">
        <title>Frigbacter circumglobatus gen. nov. sp. nov., isolated from sediment cultured in situ.</title>
        <authorList>
            <person name="Zhao Z."/>
        </authorList>
    </citation>
    <scope>NUCLEOTIDE SEQUENCE [LARGE SCALE GENOMIC DNA]</scope>
    <source>
        <strain evidence="3 4">ZYL</strain>
    </source>
</reference>
<dbReference type="SMART" id="SM00448">
    <property type="entry name" value="REC"/>
    <property type="match status" value="1"/>
</dbReference>
<proteinExistence type="predicted"/>
<dbReference type="AlphaFoldDB" id="A0A2G4YS87"/>
<dbReference type="Proteomes" id="UP000229730">
    <property type="component" value="Unassembled WGS sequence"/>
</dbReference>
<dbReference type="PANTHER" id="PTHR44520:SF1">
    <property type="entry name" value="TWO-COMPONENT SYSTEM REGULATORY PROTEIN"/>
    <property type="match status" value="1"/>
</dbReference>
<keyword evidence="1" id="KW-0597">Phosphoprotein</keyword>
<dbReference type="RefSeq" id="WP_099472087.1">
    <property type="nucleotide sequence ID" value="NZ_CP041025.1"/>
</dbReference>